<evidence type="ECO:0000313" key="2">
    <source>
        <dbReference type="Proteomes" id="UP000005435"/>
    </source>
</evidence>
<dbReference type="Proteomes" id="UP000005435">
    <property type="component" value="Chromosome"/>
</dbReference>
<proteinExistence type="predicted"/>
<evidence type="ECO:0000313" key="1">
    <source>
        <dbReference type="EMBL" id="AEV68245.1"/>
    </source>
</evidence>
<dbReference type="AlphaFoldDB" id="G8M2Y1"/>
<reference evidence="1 2" key="2">
    <citation type="journal article" date="2012" name="Stand. Genomic Sci.">
        <title>Complete Genome Sequence of Clostridium clariflavum DSM 19732.</title>
        <authorList>
            <person name="Izquierdo J.A."/>
            <person name="Goodwin L."/>
            <person name="Davenport K.W."/>
            <person name="Teshima H."/>
            <person name="Bruce D."/>
            <person name="Detter C."/>
            <person name="Tapia R."/>
            <person name="Han S."/>
            <person name="Land M."/>
            <person name="Hauser L."/>
            <person name="Jeffries C.D."/>
            <person name="Han J."/>
            <person name="Pitluck S."/>
            <person name="Nolan M."/>
            <person name="Chen A."/>
            <person name="Huntemann M."/>
            <person name="Mavromatis K."/>
            <person name="Mikhailova N."/>
            <person name="Liolios K."/>
            <person name="Woyke T."/>
            <person name="Lynd L.R."/>
        </authorList>
    </citation>
    <scope>NUCLEOTIDE SEQUENCE [LARGE SCALE GENOMIC DNA]</scope>
    <source>
        <strain evidence="2">DSM 19732 / NBRC 101661 / EBR45</strain>
    </source>
</reference>
<name>G8M2Y1_ACECE</name>
<gene>
    <name evidence="1" type="ordered locus">Clocl_1615</name>
</gene>
<keyword evidence="2" id="KW-1185">Reference proteome</keyword>
<reference evidence="2" key="1">
    <citation type="submission" date="2011-12" db="EMBL/GenBank/DDBJ databases">
        <title>Complete sequence of Clostridium clariflavum DSM 19732.</title>
        <authorList>
            <consortium name="US DOE Joint Genome Institute"/>
            <person name="Lucas S."/>
            <person name="Han J."/>
            <person name="Lapidus A."/>
            <person name="Cheng J.-F."/>
            <person name="Goodwin L."/>
            <person name="Pitluck S."/>
            <person name="Peters L."/>
            <person name="Teshima H."/>
            <person name="Detter J.C."/>
            <person name="Han C."/>
            <person name="Tapia R."/>
            <person name="Land M."/>
            <person name="Hauser L."/>
            <person name="Kyrpides N."/>
            <person name="Ivanova N."/>
            <person name="Pagani I."/>
            <person name="Kitzmiller T."/>
            <person name="Lynd L."/>
            <person name="Izquierdo J."/>
            <person name="Woyke T."/>
        </authorList>
    </citation>
    <scope>NUCLEOTIDE SEQUENCE [LARGE SCALE GENOMIC DNA]</scope>
    <source>
        <strain evidence="2">DSM 19732 / NBRC 101661 / EBR45</strain>
    </source>
</reference>
<dbReference type="EMBL" id="CP003065">
    <property type="protein sequence ID" value="AEV68245.1"/>
    <property type="molecule type" value="Genomic_DNA"/>
</dbReference>
<dbReference type="RefSeq" id="WP_014254849.1">
    <property type="nucleotide sequence ID" value="NC_016627.1"/>
</dbReference>
<sequence>MENGVILKIVFKKNCLSYDILKWFIALDLIDFKNIRYKKGNKPAKEIVYSKEKFDMILIDLLKNEDRFIFEAYDNQYDFCLPKKDNSFLLSISFNGEIFIKNKTKLFKFIDDIFNNDFGYVAFICHNDDITWQNINDLDYIKAKNQPYEHLKLIPHPYFSGQMIVDIEQNPGHSHMVNDLWFGSCWAMWFGNDYYQYIPENLIASFKDGYENIQLDSGARRVLLYEDIFSFDKPENRIIQKKFRDITGMDVVAHDLMNRPPENIDPTIEILNGHFENGGTKMMKRYLNNENEIIEKSKAVKVEIREIEVIENRWKTISINVVDI</sequence>
<dbReference type="KEGG" id="ccl:Clocl_1615"/>
<organism evidence="1 2">
    <name type="scientific">Acetivibrio clariflavus (strain DSM 19732 / NBRC 101661 / EBR45)</name>
    <name type="common">Clostridium clariflavum</name>
    <dbReference type="NCBI Taxonomy" id="720554"/>
    <lineage>
        <taxon>Bacteria</taxon>
        <taxon>Bacillati</taxon>
        <taxon>Bacillota</taxon>
        <taxon>Clostridia</taxon>
        <taxon>Eubacteriales</taxon>
        <taxon>Oscillospiraceae</taxon>
        <taxon>Acetivibrio</taxon>
    </lineage>
</organism>
<dbReference type="HOGENOM" id="CLU_857126_0_0_9"/>
<dbReference type="OrthoDB" id="2188649at2"/>
<protein>
    <submittedName>
        <fullName evidence="1">Uncharacterized protein</fullName>
    </submittedName>
</protein>
<accession>G8M2Y1</accession>